<organism evidence="1">
    <name type="scientific">Bacteriophage sp</name>
    <dbReference type="NCBI Taxonomy" id="38018"/>
    <lineage>
        <taxon>Viruses</taxon>
    </lineage>
</organism>
<proteinExistence type="predicted"/>
<accession>A0A7G9A434</accession>
<evidence type="ECO:0000313" key="1">
    <source>
        <dbReference type="EMBL" id="QNL31507.1"/>
    </source>
</evidence>
<protein>
    <submittedName>
        <fullName evidence="1">Uncharacterized protein</fullName>
    </submittedName>
</protein>
<name>A0A7G9A434_9VIRU</name>
<dbReference type="EMBL" id="MT840185">
    <property type="protein sequence ID" value="QNL31507.1"/>
    <property type="molecule type" value="Genomic_DNA"/>
</dbReference>
<reference evidence="1" key="1">
    <citation type="submission" date="2020-07" db="EMBL/GenBank/DDBJ databases">
        <title>Dissolved microcystin release linked to lysis of a Microcystis spp. bloom in Lake Erie (USA) attributed to a novel cyanophage.</title>
        <authorList>
            <person name="McKindles K.M."/>
            <person name="Manes M.A."/>
            <person name="DeMarco J.R."/>
            <person name="McClure A."/>
            <person name="McKay R.M."/>
            <person name="Davis T.W."/>
            <person name="Bullerjahn G.S."/>
        </authorList>
    </citation>
    <scope>NUCLEOTIDE SEQUENCE</scope>
</reference>
<sequence>MTELKATYNNGVVYRLADSSNRFASIGQIILATQEKKVIIVVKAFVSYQPEKPINGR</sequence>